<dbReference type="AlphaFoldDB" id="A0A6G0XSP0"/>
<keyword evidence="3" id="KW-1185">Reference proteome</keyword>
<feature type="compositionally biased region" description="Low complexity" evidence="1">
    <location>
        <begin position="45"/>
        <end position="64"/>
    </location>
</feature>
<accession>A0A6G0XSP0</accession>
<gene>
    <name evidence="2" type="ORF">Ae201684_001773</name>
</gene>
<dbReference type="VEuPathDB" id="FungiDB:AeMF1_006004"/>
<evidence type="ECO:0000313" key="2">
    <source>
        <dbReference type="EMBL" id="KAF0743632.1"/>
    </source>
</evidence>
<comment type="caution">
    <text evidence="2">The sequence shown here is derived from an EMBL/GenBank/DDBJ whole genome shotgun (WGS) entry which is preliminary data.</text>
</comment>
<proteinExistence type="predicted"/>
<dbReference type="Proteomes" id="UP000481153">
    <property type="component" value="Unassembled WGS sequence"/>
</dbReference>
<name>A0A6G0XSP0_9STRA</name>
<evidence type="ECO:0000256" key="1">
    <source>
        <dbReference type="SAM" id="MobiDB-lite"/>
    </source>
</evidence>
<dbReference type="EMBL" id="VJMJ01000013">
    <property type="protein sequence ID" value="KAF0743632.1"/>
    <property type="molecule type" value="Genomic_DNA"/>
</dbReference>
<protein>
    <submittedName>
        <fullName evidence="2">Uncharacterized protein</fullName>
    </submittedName>
</protein>
<evidence type="ECO:0000313" key="3">
    <source>
        <dbReference type="Proteomes" id="UP000481153"/>
    </source>
</evidence>
<reference evidence="2 3" key="1">
    <citation type="submission" date="2019-07" db="EMBL/GenBank/DDBJ databases">
        <title>Genomics analysis of Aphanomyces spp. identifies a new class of oomycete effector associated with host adaptation.</title>
        <authorList>
            <person name="Gaulin E."/>
        </authorList>
    </citation>
    <scope>NUCLEOTIDE SEQUENCE [LARGE SCALE GENOMIC DNA]</scope>
    <source>
        <strain evidence="2 3">ATCC 201684</strain>
    </source>
</reference>
<organism evidence="2 3">
    <name type="scientific">Aphanomyces euteiches</name>
    <dbReference type="NCBI Taxonomy" id="100861"/>
    <lineage>
        <taxon>Eukaryota</taxon>
        <taxon>Sar</taxon>
        <taxon>Stramenopiles</taxon>
        <taxon>Oomycota</taxon>
        <taxon>Saprolegniomycetes</taxon>
        <taxon>Saprolegniales</taxon>
        <taxon>Verrucalvaceae</taxon>
        <taxon>Aphanomyces</taxon>
    </lineage>
</organism>
<feature type="compositionally biased region" description="Basic and acidic residues" evidence="1">
    <location>
        <begin position="31"/>
        <end position="44"/>
    </location>
</feature>
<sequence>MVGLNLFRTSRTSELAPSENQKEPLASSTAFDKKRLDPAHDENLRPSQSTQPQSKRQKTTSSTSTATLMSAFSTGFMKKMVFGRSKSLGERTDEENSEERMSEYLGPRRYPEGTYVATKYGTAIVLQFRDEDDMYVVRMVYNAVAYFHADSIVREIKCMVGDRVKTKWGMATIEHYYVDEDKYSVALDWRWDDDHVWRMKASTKMFDIPTPANATLKSRAQAARSLMSKTFEEGVSSLRMSLPSTSAYTITSLIRLSSAPTPATTPAVVMPLKLSFTPVWSDLFGEGRMESIRKSDQIATIRFSKPHSCLAFMHVSSFRELEVGSGDAIATPFGDGHVVAYHRRGVYEIQLVYGATLYTASPLALIQAAAAAAASSKAKKATLTPSSSSSYFKMSGMSSLPKFNLPSLPQQRKEKYMVGDKLRCPFGVATIIRVQSNDQVFVCALETPATESSSATSSSAPPVLYVHAAQMDSMFPDGVLNTRLSMLVEKTKQAGKEWHSFSYSTASALKAQVKSSLDNAFKRWPRFSVDERVLCPKFGSGFIVAQRPDQVYVVRLRKLKILAYFHEEELRPFPYDKATHVIVGDKHVPVPMEVYQATNKKSRSAIIKESIAAQQHLAAMKKQ</sequence>
<feature type="compositionally biased region" description="Polar residues" evidence="1">
    <location>
        <begin position="7"/>
        <end position="19"/>
    </location>
</feature>
<feature type="region of interest" description="Disordered" evidence="1">
    <location>
        <begin position="1"/>
        <end position="64"/>
    </location>
</feature>